<dbReference type="InterPro" id="IPR009028">
    <property type="entry name" value="Coatomer/calthrin_app_sub_C"/>
</dbReference>
<dbReference type="Proteomes" id="UP000695023">
    <property type="component" value="Unplaced"/>
</dbReference>
<feature type="domain" description="Clathrin adaptor alpha/beta/gamma-adaptin appendage Ig-like subdomain" evidence="9">
    <location>
        <begin position="742"/>
        <end position="852"/>
    </location>
</feature>
<dbReference type="Pfam" id="PF09066">
    <property type="entry name" value="B2-adapt-app_C"/>
    <property type="match status" value="1"/>
</dbReference>
<dbReference type="Gene3D" id="3.30.310.10">
    <property type="entry name" value="TATA-Binding Protein"/>
    <property type="match status" value="1"/>
</dbReference>
<dbReference type="InterPro" id="IPR013037">
    <property type="entry name" value="Clathrin_b-adaptin_app_Ig-like"/>
</dbReference>
<evidence type="ECO:0000256" key="3">
    <source>
        <dbReference type="ARBA" id="ARBA00022927"/>
    </source>
</evidence>
<dbReference type="RefSeq" id="XP_005722214.1">
    <property type="nucleotide sequence ID" value="XM_005722157.2"/>
</dbReference>
<dbReference type="InterPro" id="IPR013041">
    <property type="entry name" value="Clathrin_app_Ig-like_sf"/>
</dbReference>
<dbReference type="InterPro" id="IPR016024">
    <property type="entry name" value="ARM-type_fold"/>
</dbReference>
<dbReference type="FunFam" id="1.25.10.10:FF:000002">
    <property type="entry name" value="AP complex subunit beta"/>
    <property type="match status" value="1"/>
</dbReference>
<dbReference type="InterPro" id="IPR008152">
    <property type="entry name" value="Clathrin_a/b/g-adaptin_app_Ig"/>
</dbReference>
<feature type="compositionally biased region" description="Low complexity" evidence="8">
    <location>
        <begin position="622"/>
        <end position="657"/>
    </location>
</feature>
<dbReference type="GO" id="GO:0030131">
    <property type="term" value="C:clathrin adaptor complex"/>
    <property type="evidence" value="ECO:0007669"/>
    <property type="project" value="InterPro"/>
</dbReference>
<dbReference type="InterPro" id="IPR011989">
    <property type="entry name" value="ARM-like"/>
</dbReference>
<dbReference type="SUPFAM" id="SSF49348">
    <property type="entry name" value="Clathrin adaptor appendage domain"/>
    <property type="match status" value="1"/>
</dbReference>
<dbReference type="InterPro" id="IPR016342">
    <property type="entry name" value="AP_complex_bsu_1_2_4"/>
</dbReference>
<evidence type="ECO:0000259" key="9">
    <source>
        <dbReference type="SMART" id="SM00809"/>
    </source>
</evidence>
<protein>
    <recommendedName>
        <fullName evidence="7">AP complex subunit beta</fullName>
    </recommendedName>
</protein>
<evidence type="ECO:0000256" key="7">
    <source>
        <dbReference type="PIRNR" id="PIRNR002291"/>
    </source>
</evidence>
<evidence type="ECO:0000313" key="12">
    <source>
        <dbReference type="RefSeq" id="XP_005722214.1"/>
    </source>
</evidence>
<evidence type="ECO:0000256" key="4">
    <source>
        <dbReference type="ARBA" id="ARBA00022990"/>
    </source>
</evidence>
<dbReference type="PIRSF" id="PIRSF002291">
    <property type="entry name" value="AP_complex_beta"/>
    <property type="match status" value="1"/>
</dbReference>
<comment type="similarity">
    <text evidence="1 7">Belongs to the adaptor complexes large subunit family.</text>
</comment>
<dbReference type="InterPro" id="IPR012295">
    <property type="entry name" value="TBP_dom_sf"/>
</dbReference>
<keyword evidence="3 7" id="KW-0653">Protein transport</keyword>
<dbReference type="Gene3D" id="1.25.10.10">
    <property type="entry name" value="Leucine-rich Repeat Variant"/>
    <property type="match status" value="1"/>
</dbReference>
<dbReference type="InterPro" id="IPR000225">
    <property type="entry name" value="Armadillo"/>
</dbReference>
<dbReference type="GO" id="GO:0016192">
    <property type="term" value="P:vesicle-mediated transport"/>
    <property type="evidence" value="ECO:0007669"/>
    <property type="project" value="InterPro"/>
</dbReference>
<sequence length="972" mass="107129">MQEWANQLCENRQFGSKMTDSKYFTTTKKGEIFELKAELNSDKKEKKKEAVKKVIASMTVGKDVSALFPDVVNCMQTDNLELKKLVYLYLMNYAKSQPDMAIMAVNTFVKDCEDPNPLIRALAVRTMGCIRVDKITEYLCEPLRKCLKDEDPYVRKTAAVCVAKLHDINAQLVEDQGFLDTLKDLISDSNPMVVANAVAALSEIAESHPNSNLMDLNPQTINKLLTALNECTEWGQIFILDCLANYTPRDDRESQSICERVTPRLSHANSAVVLSAVKVLMKFMEMLPKDLDYYGTLLKKLAPPLVTLLSAEPELQYVALRNINLIVQRRPEILKHEMKVFFVKYNDPIYVKLEKLDIMIRLASQANIAQVLAELKEYATEVDVDFVRKAVRAIGRCAIKVEQSAERCVSTLLDLIQTKVNYVVQEAIVVIKDIFRKYPNKYESVIATLCENLDSLDEPEARAAMIWIVGEYAERIDNADELLESFLEGFHDESTQVQLQLLTAIVKLFLKKPTETQELVQQVLSLATQDSDNPDLRDRGYIYWRLLSTDPVAAKEVVLAEKPLISEETDLIEPTLLEELICHIGTLASVYHKPPSAFVEGSRGVQHKRLPGSTESGESESPDTASAAAVSDAPPAVIPSQGDLLGDLLNLDLTPPTTAGPPPPASSGMQMGAMDLLGGGLDSLMGDESEPLGGDLGGSPAIGAGFGAPPAAMPASFSAPVSGGLDDLFDLGGGVGMPMGAYSAPKTVWLPALKAKGLEISGTFARRSGVIQMEMTLTNKAMSVMTDFAIQFNRNSFGLAPAGPLQVLTPLSPNQSIEVTLPLNTVGPVMKMEPLNNLQVAVKNNIDVFYFSCQYPISMLFVEDGKMERQVFLATWKDIPNDSEAQFQIKDCHLSSDAASNKLQGSNIFTIAKRTVDGQDMLYQSMKLTNGIWVLTEMRVQAGNPVYTVSLKCRAAEVSQWVFQSYEAVLKN</sequence>
<evidence type="ECO:0000256" key="6">
    <source>
        <dbReference type="ARBA" id="ARBA00029433"/>
    </source>
</evidence>
<keyword evidence="5 7" id="KW-0472">Membrane</keyword>
<evidence type="ECO:0000313" key="11">
    <source>
        <dbReference type="Proteomes" id="UP000695023"/>
    </source>
</evidence>
<evidence type="ECO:0000256" key="2">
    <source>
        <dbReference type="ARBA" id="ARBA00022448"/>
    </source>
</evidence>
<dbReference type="PANTHER" id="PTHR11134">
    <property type="entry name" value="ADAPTOR COMPLEX SUBUNIT BETA FAMILY MEMBER"/>
    <property type="match status" value="1"/>
</dbReference>
<dbReference type="SUPFAM" id="SSF48371">
    <property type="entry name" value="ARM repeat"/>
    <property type="match status" value="1"/>
</dbReference>
<dbReference type="GO" id="GO:0030276">
    <property type="term" value="F:clathrin binding"/>
    <property type="evidence" value="ECO:0007669"/>
    <property type="project" value="InterPro"/>
</dbReference>
<name>A0A9Y3VBY4_9CICH</name>
<keyword evidence="2 7" id="KW-0813">Transport</keyword>
<feature type="domain" description="Beta-adaptin appendage C-terminal subdomain" evidence="10">
    <location>
        <begin position="861"/>
        <end position="971"/>
    </location>
</feature>
<evidence type="ECO:0000256" key="8">
    <source>
        <dbReference type="SAM" id="MobiDB-lite"/>
    </source>
</evidence>
<dbReference type="Pfam" id="PF02883">
    <property type="entry name" value="Alpha_adaptinC2"/>
    <property type="match status" value="1"/>
</dbReference>
<gene>
    <name evidence="12" type="primary">ap1b1</name>
</gene>
<dbReference type="CTD" id="162"/>
<comment type="subcellular location">
    <subcellularLocation>
        <location evidence="6">Endomembrane system</location>
        <topology evidence="6">Peripheral membrane protein</topology>
        <orientation evidence="6">Cytoplasmic side</orientation>
    </subcellularLocation>
</comment>
<keyword evidence="11" id="KW-1185">Reference proteome</keyword>
<dbReference type="GO" id="GO:0012505">
    <property type="term" value="C:endomembrane system"/>
    <property type="evidence" value="ECO:0007669"/>
    <property type="project" value="UniProtKB-SubCell"/>
</dbReference>
<reference evidence="12" key="1">
    <citation type="submission" date="2025-08" db="UniProtKB">
        <authorList>
            <consortium name="RefSeq"/>
        </authorList>
    </citation>
    <scope>IDENTIFICATION</scope>
</reference>
<keyword evidence="4" id="KW-0007">Acetylation</keyword>
<accession>A0A9Y3VBY4</accession>
<dbReference type="InterPro" id="IPR002553">
    <property type="entry name" value="Clathrin/coatomer_adapt-like_N"/>
</dbReference>
<dbReference type="GO" id="GO:0006886">
    <property type="term" value="P:intracellular protein transport"/>
    <property type="evidence" value="ECO:0007669"/>
    <property type="project" value="InterPro"/>
</dbReference>
<dbReference type="InterPro" id="IPR015151">
    <property type="entry name" value="B-adaptin_app_sub_C"/>
</dbReference>
<evidence type="ECO:0000259" key="10">
    <source>
        <dbReference type="SMART" id="SM01020"/>
    </source>
</evidence>
<proteinExistence type="inferred from homology"/>
<dbReference type="FunFam" id="3.30.310.10:FF:000003">
    <property type="entry name" value="AP complex subunit beta"/>
    <property type="match status" value="1"/>
</dbReference>
<dbReference type="SMART" id="SM00185">
    <property type="entry name" value="ARM"/>
    <property type="match status" value="2"/>
</dbReference>
<dbReference type="FunFam" id="2.60.40.1150:FF:000001">
    <property type="entry name" value="AP complex subunit beta"/>
    <property type="match status" value="1"/>
</dbReference>
<evidence type="ECO:0000256" key="5">
    <source>
        <dbReference type="ARBA" id="ARBA00023136"/>
    </source>
</evidence>
<dbReference type="SUPFAM" id="SSF55711">
    <property type="entry name" value="Subdomain of clathrin and coatomer appendage domain"/>
    <property type="match status" value="1"/>
</dbReference>
<dbReference type="Gene3D" id="2.60.40.1150">
    <property type="match status" value="1"/>
</dbReference>
<dbReference type="InterPro" id="IPR026739">
    <property type="entry name" value="AP_beta"/>
</dbReference>
<dbReference type="AlphaFoldDB" id="A0A9Y3VBY4"/>
<feature type="compositionally biased region" description="Low complexity" evidence="8">
    <location>
        <begin position="666"/>
        <end position="684"/>
    </location>
</feature>
<dbReference type="SMART" id="SM01020">
    <property type="entry name" value="B2-adapt-app_C"/>
    <property type="match status" value="1"/>
</dbReference>
<dbReference type="SMART" id="SM00809">
    <property type="entry name" value="Alpha_adaptinC2"/>
    <property type="match status" value="1"/>
</dbReference>
<dbReference type="GeneID" id="102208370"/>
<evidence type="ECO:0000256" key="1">
    <source>
        <dbReference type="ARBA" id="ARBA00006613"/>
    </source>
</evidence>
<organism evidence="11 12">
    <name type="scientific">Pundamilia nyererei</name>
    <dbReference type="NCBI Taxonomy" id="303518"/>
    <lineage>
        <taxon>Eukaryota</taxon>
        <taxon>Metazoa</taxon>
        <taxon>Chordata</taxon>
        <taxon>Craniata</taxon>
        <taxon>Vertebrata</taxon>
        <taxon>Euteleostomi</taxon>
        <taxon>Actinopterygii</taxon>
        <taxon>Neopterygii</taxon>
        <taxon>Teleostei</taxon>
        <taxon>Neoteleostei</taxon>
        <taxon>Acanthomorphata</taxon>
        <taxon>Ovalentaria</taxon>
        <taxon>Cichlomorphae</taxon>
        <taxon>Cichliformes</taxon>
        <taxon>Cichlidae</taxon>
        <taxon>African cichlids</taxon>
        <taxon>Pseudocrenilabrinae</taxon>
        <taxon>Haplochromini</taxon>
        <taxon>Pundamilia</taxon>
    </lineage>
</organism>
<feature type="region of interest" description="Disordered" evidence="8">
    <location>
        <begin position="598"/>
        <end position="691"/>
    </location>
</feature>
<dbReference type="Pfam" id="PF01602">
    <property type="entry name" value="Adaptin_N"/>
    <property type="match status" value="1"/>
</dbReference>
<dbReference type="GO" id="GO:0031410">
    <property type="term" value="C:cytoplasmic vesicle"/>
    <property type="evidence" value="ECO:0007669"/>
    <property type="project" value="UniProtKB-ARBA"/>
</dbReference>